<feature type="domain" description="RNA polymerase sigma factor 70 region 4 type 2" evidence="6">
    <location>
        <begin position="115"/>
        <end position="167"/>
    </location>
</feature>
<dbReference type="Pfam" id="PF04542">
    <property type="entry name" value="Sigma70_r2"/>
    <property type="match status" value="1"/>
</dbReference>
<dbReference type="InterPro" id="IPR036388">
    <property type="entry name" value="WH-like_DNA-bd_sf"/>
</dbReference>
<dbReference type="InterPro" id="IPR039425">
    <property type="entry name" value="RNA_pol_sigma-70-like"/>
</dbReference>
<accession>A0A495DLE9</accession>
<organism evidence="7 8">
    <name type="scientific">Maricaulis maris</name>
    <dbReference type="NCBI Taxonomy" id="74318"/>
    <lineage>
        <taxon>Bacteria</taxon>
        <taxon>Pseudomonadati</taxon>
        <taxon>Pseudomonadota</taxon>
        <taxon>Alphaproteobacteria</taxon>
        <taxon>Maricaulales</taxon>
        <taxon>Maricaulaceae</taxon>
        <taxon>Maricaulis</taxon>
    </lineage>
</organism>
<dbReference type="Pfam" id="PF08281">
    <property type="entry name" value="Sigma70_r4_2"/>
    <property type="match status" value="1"/>
</dbReference>
<dbReference type="InterPro" id="IPR007627">
    <property type="entry name" value="RNA_pol_sigma70_r2"/>
</dbReference>
<evidence type="ECO:0000259" key="6">
    <source>
        <dbReference type="Pfam" id="PF08281"/>
    </source>
</evidence>
<dbReference type="InterPro" id="IPR014284">
    <property type="entry name" value="RNA_pol_sigma-70_dom"/>
</dbReference>
<dbReference type="InterPro" id="IPR013324">
    <property type="entry name" value="RNA_pol_sigma_r3/r4-like"/>
</dbReference>
<dbReference type="InterPro" id="IPR013249">
    <property type="entry name" value="RNA_pol_sigma70_r4_t2"/>
</dbReference>
<evidence type="ECO:0000313" key="8">
    <source>
        <dbReference type="Proteomes" id="UP000273675"/>
    </source>
</evidence>
<keyword evidence="4" id="KW-0804">Transcription</keyword>
<evidence type="ECO:0000256" key="1">
    <source>
        <dbReference type="ARBA" id="ARBA00010641"/>
    </source>
</evidence>
<comment type="similarity">
    <text evidence="1">Belongs to the sigma-70 factor family. ECF subfamily.</text>
</comment>
<dbReference type="Gene3D" id="1.10.10.10">
    <property type="entry name" value="Winged helix-like DNA-binding domain superfamily/Winged helix DNA-binding domain"/>
    <property type="match status" value="1"/>
</dbReference>
<gene>
    <name evidence="7" type="ORF">C7435_0187</name>
</gene>
<dbReference type="PANTHER" id="PTHR43133">
    <property type="entry name" value="RNA POLYMERASE ECF-TYPE SIGMA FACTO"/>
    <property type="match status" value="1"/>
</dbReference>
<evidence type="ECO:0000256" key="3">
    <source>
        <dbReference type="ARBA" id="ARBA00023082"/>
    </source>
</evidence>
<dbReference type="InterPro" id="IPR013325">
    <property type="entry name" value="RNA_pol_sigma_r2"/>
</dbReference>
<dbReference type="PANTHER" id="PTHR43133:SF63">
    <property type="entry name" value="RNA POLYMERASE SIGMA FACTOR FECI-RELATED"/>
    <property type="match status" value="1"/>
</dbReference>
<proteinExistence type="inferred from homology"/>
<feature type="domain" description="RNA polymerase sigma-70 region 2" evidence="5">
    <location>
        <begin position="14"/>
        <end position="80"/>
    </location>
</feature>
<keyword evidence="3" id="KW-0731">Sigma factor</keyword>
<comment type="caution">
    <text evidence="7">The sequence shown here is derived from an EMBL/GenBank/DDBJ whole genome shotgun (WGS) entry which is preliminary data.</text>
</comment>
<dbReference type="AlphaFoldDB" id="A0A495DLE9"/>
<dbReference type="NCBIfam" id="TIGR02937">
    <property type="entry name" value="sigma70-ECF"/>
    <property type="match status" value="1"/>
</dbReference>
<dbReference type="SUPFAM" id="SSF88946">
    <property type="entry name" value="Sigma2 domain of RNA polymerase sigma factors"/>
    <property type="match status" value="1"/>
</dbReference>
<dbReference type="GO" id="GO:0003677">
    <property type="term" value="F:DNA binding"/>
    <property type="evidence" value="ECO:0007669"/>
    <property type="project" value="InterPro"/>
</dbReference>
<keyword evidence="2" id="KW-0805">Transcription regulation</keyword>
<reference evidence="7 8" key="1">
    <citation type="submission" date="2018-10" db="EMBL/GenBank/DDBJ databases">
        <title>Genomic Encyclopedia of Type Strains, Phase IV (KMG-IV): sequencing the most valuable type-strain genomes for metagenomic binning, comparative biology and taxonomic classification.</title>
        <authorList>
            <person name="Goeker M."/>
        </authorList>
    </citation>
    <scope>NUCLEOTIDE SEQUENCE [LARGE SCALE GENOMIC DNA]</scope>
    <source>
        <strain evidence="7 8">DSM 4734</strain>
    </source>
</reference>
<dbReference type="GO" id="GO:0016987">
    <property type="term" value="F:sigma factor activity"/>
    <property type="evidence" value="ECO:0007669"/>
    <property type="project" value="UniProtKB-KW"/>
</dbReference>
<dbReference type="SUPFAM" id="SSF88659">
    <property type="entry name" value="Sigma3 and sigma4 domains of RNA polymerase sigma factors"/>
    <property type="match status" value="1"/>
</dbReference>
<dbReference type="GO" id="GO:0006352">
    <property type="term" value="P:DNA-templated transcription initiation"/>
    <property type="evidence" value="ECO:0007669"/>
    <property type="project" value="InterPro"/>
</dbReference>
<dbReference type="Gene3D" id="1.10.1740.10">
    <property type="match status" value="1"/>
</dbReference>
<evidence type="ECO:0000256" key="2">
    <source>
        <dbReference type="ARBA" id="ARBA00023015"/>
    </source>
</evidence>
<dbReference type="EMBL" id="RBIM01000001">
    <property type="protein sequence ID" value="RKR03748.1"/>
    <property type="molecule type" value="Genomic_DNA"/>
</dbReference>
<sequence>MVVAVSDAFNVESLYREHGSRLRWIVRRIVKNPQDADDITQSAFERLLKTDVEARPVRDESAFLTTIATNLARNHLRHRNTVQRHSESVAHHYTDVFVQSRTPAESAMPSEAREQALQAAIRSLPPKCRTAFVLCKLKGLTYQQAAERMGVSSHMVKKHIQRGMALCAARLQSGDKPGSNTTGAGNDAG</sequence>
<evidence type="ECO:0000256" key="4">
    <source>
        <dbReference type="ARBA" id="ARBA00023163"/>
    </source>
</evidence>
<dbReference type="Proteomes" id="UP000273675">
    <property type="component" value="Unassembled WGS sequence"/>
</dbReference>
<protein>
    <submittedName>
        <fullName evidence="7">RNA polymerase sigma-70 factor (ECF subfamily)</fullName>
    </submittedName>
</protein>
<evidence type="ECO:0000313" key="7">
    <source>
        <dbReference type="EMBL" id="RKR03748.1"/>
    </source>
</evidence>
<name>A0A495DLE9_9PROT</name>
<evidence type="ECO:0000259" key="5">
    <source>
        <dbReference type="Pfam" id="PF04542"/>
    </source>
</evidence>